<gene>
    <name evidence="2" type="primary">rsfS</name>
    <name evidence="3" type="ORF">VC03_05820</name>
</gene>
<dbReference type="NCBIfam" id="TIGR00090">
    <property type="entry name" value="rsfS_iojap_ybeB"/>
    <property type="match status" value="1"/>
</dbReference>
<dbReference type="AlphaFoldDB" id="A0A0E3UU80"/>
<dbReference type="PANTHER" id="PTHR21043:SF0">
    <property type="entry name" value="MITOCHONDRIAL ASSEMBLY OF RIBOSOMAL LARGE SUBUNIT PROTEIN 1"/>
    <property type="match status" value="1"/>
</dbReference>
<proteinExistence type="inferred from homology"/>
<dbReference type="GO" id="GO:0090071">
    <property type="term" value="P:negative regulation of ribosome biogenesis"/>
    <property type="evidence" value="ECO:0007669"/>
    <property type="project" value="UniProtKB-UniRule"/>
</dbReference>
<reference evidence="3 4" key="1">
    <citation type="journal article" date="2012" name="BMC Genomics">
        <title>Genomic sequence analysis and characterization of Sneathia amnii sp. nov.</title>
        <authorList>
            <consortium name="Vaginal Microbiome Consortium (additional members)"/>
            <person name="Harwich M.D.Jr."/>
            <person name="Serrano M.G."/>
            <person name="Fettweis J.M."/>
            <person name="Alves J.M."/>
            <person name="Reimers M.A."/>
            <person name="Buck G.A."/>
            <person name="Jefferson K.K."/>
        </authorList>
    </citation>
    <scope>NUCLEOTIDE SEQUENCE [LARGE SCALE GENOMIC DNA]</scope>
    <source>
        <strain evidence="3 4">SN35</strain>
    </source>
</reference>
<dbReference type="GO" id="GO:0042256">
    <property type="term" value="P:cytosolic ribosome assembly"/>
    <property type="evidence" value="ECO:0007669"/>
    <property type="project" value="UniProtKB-UniRule"/>
</dbReference>
<dbReference type="EMBL" id="CP011280">
    <property type="protein sequence ID" value="AKC95989.1"/>
    <property type="molecule type" value="Genomic_DNA"/>
</dbReference>
<protein>
    <recommendedName>
        <fullName evidence="2">Ribosomal silencing factor RsfS</fullName>
    </recommendedName>
</protein>
<keyword evidence="2" id="KW-0678">Repressor</keyword>
<dbReference type="HAMAP" id="MF_01477">
    <property type="entry name" value="Iojap_RsfS"/>
    <property type="match status" value="1"/>
</dbReference>
<dbReference type="GO" id="GO:0017148">
    <property type="term" value="P:negative regulation of translation"/>
    <property type="evidence" value="ECO:0007669"/>
    <property type="project" value="UniProtKB-UniRule"/>
</dbReference>
<dbReference type="Proteomes" id="UP000033103">
    <property type="component" value="Chromosome"/>
</dbReference>
<dbReference type="KEGG" id="sns:VC03_05820"/>
<evidence type="ECO:0000313" key="3">
    <source>
        <dbReference type="EMBL" id="AKC95989.1"/>
    </source>
</evidence>
<dbReference type="Gene3D" id="3.30.460.10">
    <property type="entry name" value="Beta Polymerase, domain 2"/>
    <property type="match status" value="1"/>
</dbReference>
<evidence type="ECO:0000256" key="1">
    <source>
        <dbReference type="ARBA" id="ARBA00010574"/>
    </source>
</evidence>
<dbReference type="STRING" id="187101.VC03_05820"/>
<dbReference type="GO" id="GO:0005737">
    <property type="term" value="C:cytoplasm"/>
    <property type="evidence" value="ECO:0007669"/>
    <property type="project" value="UniProtKB-SubCell"/>
</dbReference>
<organism evidence="3 4">
    <name type="scientific">Sneathia vaginalis</name>
    <dbReference type="NCBI Taxonomy" id="187101"/>
    <lineage>
        <taxon>Bacteria</taxon>
        <taxon>Fusobacteriati</taxon>
        <taxon>Fusobacteriota</taxon>
        <taxon>Fusobacteriia</taxon>
        <taxon>Fusobacteriales</taxon>
        <taxon>Leptotrichiaceae</taxon>
        <taxon>Sneathia</taxon>
    </lineage>
</organism>
<accession>A0A0E3UU80</accession>
<dbReference type="PANTHER" id="PTHR21043">
    <property type="entry name" value="IOJAP SUPERFAMILY ORTHOLOG"/>
    <property type="match status" value="1"/>
</dbReference>
<comment type="subunit">
    <text evidence="2">Interacts with ribosomal protein uL14 (rplN).</text>
</comment>
<dbReference type="GO" id="GO:0043023">
    <property type="term" value="F:ribosomal large subunit binding"/>
    <property type="evidence" value="ECO:0007669"/>
    <property type="project" value="TreeGrafter"/>
</dbReference>
<keyword evidence="2" id="KW-0810">Translation regulation</keyword>
<comment type="subcellular location">
    <subcellularLocation>
        <location evidence="2">Cytoplasm</location>
    </subcellularLocation>
</comment>
<evidence type="ECO:0000313" key="4">
    <source>
        <dbReference type="Proteomes" id="UP000033103"/>
    </source>
</evidence>
<comment type="similarity">
    <text evidence="1 2">Belongs to the Iojap/RsfS family.</text>
</comment>
<keyword evidence="2" id="KW-0963">Cytoplasm</keyword>
<keyword evidence="4" id="KW-1185">Reference proteome</keyword>
<sequence>MLDIEIRIKNIVDAIESKKGEDIKVYSVINKTPFYDYSIICTGSSKRNVDAIVDAVKDTMDSINSIEGQADSDWVLIDGKDILVNVFTKDARDYYELDKFYGEI</sequence>
<dbReference type="InterPro" id="IPR043519">
    <property type="entry name" value="NT_sf"/>
</dbReference>
<dbReference type="HOGENOM" id="CLU_092688_5_0_0"/>
<comment type="function">
    <text evidence="2">Functions as a ribosomal silencing factor. Interacts with ribosomal protein uL14 (rplN), blocking formation of intersubunit bridge B8. Prevents association of the 30S and 50S ribosomal subunits and the formation of functional ribosomes, thus repressing translation.</text>
</comment>
<dbReference type="OrthoDB" id="9793681at2"/>
<dbReference type="SUPFAM" id="SSF81301">
    <property type="entry name" value="Nucleotidyltransferase"/>
    <property type="match status" value="1"/>
</dbReference>
<dbReference type="Pfam" id="PF02410">
    <property type="entry name" value="RsfS"/>
    <property type="match status" value="1"/>
</dbReference>
<name>A0A0E3UU80_9FUSO</name>
<dbReference type="PATRIC" id="fig|1069640.6.peg.1155"/>
<evidence type="ECO:0000256" key="2">
    <source>
        <dbReference type="HAMAP-Rule" id="MF_01477"/>
    </source>
</evidence>
<dbReference type="RefSeq" id="WP_046329093.1">
    <property type="nucleotide sequence ID" value="NZ_CAUPIC010000005.1"/>
</dbReference>
<dbReference type="InterPro" id="IPR004394">
    <property type="entry name" value="Iojap/RsfS/C7orf30"/>
</dbReference>